<evidence type="ECO:0000313" key="3">
    <source>
        <dbReference type="Proteomes" id="UP000321409"/>
    </source>
</evidence>
<comment type="caution">
    <text evidence="2">The sequence shown here is derived from an EMBL/GenBank/DDBJ whole genome shotgun (WGS) entry which is preliminary data.</text>
</comment>
<proteinExistence type="predicted"/>
<accession>A0ABQ0XMP6</accession>
<dbReference type="Proteomes" id="UP000321409">
    <property type="component" value="Unassembled WGS sequence"/>
</dbReference>
<sequence length="76" mass="8263">MNDDETKQKVNNSQCDHWRGDRATGGRQPFSVSPSFSPDKPAAINPGSESLDNTGSICSWLGSWFTFPNATSQEGN</sequence>
<evidence type="ECO:0000256" key="1">
    <source>
        <dbReference type="SAM" id="MobiDB-lite"/>
    </source>
</evidence>
<keyword evidence="3" id="KW-1185">Reference proteome</keyword>
<protein>
    <submittedName>
        <fullName evidence="2">Uncharacterized protein</fullName>
    </submittedName>
</protein>
<organism evidence="2 3">
    <name type="scientific">Lentilactobacillus diolivorans</name>
    <dbReference type="NCBI Taxonomy" id="179838"/>
    <lineage>
        <taxon>Bacteria</taxon>
        <taxon>Bacillati</taxon>
        <taxon>Bacillota</taxon>
        <taxon>Bacilli</taxon>
        <taxon>Lactobacillales</taxon>
        <taxon>Lactobacillaceae</taxon>
        <taxon>Lentilactobacillus</taxon>
    </lineage>
</organism>
<evidence type="ECO:0000313" key="2">
    <source>
        <dbReference type="EMBL" id="GEP24705.1"/>
    </source>
</evidence>
<feature type="region of interest" description="Disordered" evidence="1">
    <location>
        <begin position="1"/>
        <end position="50"/>
    </location>
</feature>
<dbReference type="EMBL" id="BKAB01000046">
    <property type="protein sequence ID" value="GEP24705.1"/>
    <property type="molecule type" value="Genomic_DNA"/>
</dbReference>
<name>A0ABQ0XMP6_9LACO</name>
<reference evidence="2 3" key="1">
    <citation type="submission" date="2019-07" db="EMBL/GenBank/DDBJ databases">
        <title>Whole genome shotgun sequence of Lactobacillus diolivorans NBRC 107869.</title>
        <authorList>
            <person name="Hosoyama A."/>
            <person name="Uohara A."/>
            <person name="Ohji S."/>
            <person name="Ichikawa N."/>
        </authorList>
    </citation>
    <scope>NUCLEOTIDE SEQUENCE [LARGE SCALE GENOMIC DNA]</scope>
    <source>
        <strain evidence="2 3">NBRC 107869</strain>
    </source>
</reference>
<gene>
    <name evidence="2" type="ORF">LDI01_22980</name>
</gene>